<keyword evidence="3" id="KW-1185">Reference proteome</keyword>
<feature type="compositionally biased region" description="Polar residues" evidence="1">
    <location>
        <begin position="1"/>
        <end position="26"/>
    </location>
</feature>
<accession>A0ABP8KFG9</accession>
<sequence length="112" mass="12370">MKSHNNSTPNRVDQTGGPLTNVSPEQVNRPENEIDANSAVYAEFGMDDTTDVYSHPDDEAADTILYTDNITAQHAMEQVPNGPAFDELPEDMIDEEITEANEDNVDPYLDGQ</sequence>
<protein>
    <submittedName>
        <fullName evidence="2">Uncharacterized protein</fullName>
    </submittedName>
</protein>
<comment type="caution">
    <text evidence="2">The sequence shown here is derived from an EMBL/GenBank/DDBJ whole genome shotgun (WGS) entry which is preliminary data.</text>
</comment>
<name>A0ABP8KFG9_9BACT</name>
<reference evidence="3" key="1">
    <citation type="journal article" date="2019" name="Int. J. Syst. Evol. Microbiol.">
        <title>The Global Catalogue of Microorganisms (GCM) 10K type strain sequencing project: providing services to taxonomists for standard genome sequencing and annotation.</title>
        <authorList>
            <consortium name="The Broad Institute Genomics Platform"/>
            <consortium name="The Broad Institute Genome Sequencing Center for Infectious Disease"/>
            <person name="Wu L."/>
            <person name="Ma J."/>
        </authorList>
    </citation>
    <scope>NUCLEOTIDE SEQUENCE [LARGE SCALE GENOMIC DNA]</scope>
    <source>
        <strain evidence="3">JCM 17925</strain>
    </source>
</reference>
<evidence type="ECO:0000313" key="3">
    <source>
        <dbReference type="Proteomes" id="UP001500936"/>
    </source>
</evidence>
<evidence type="ECO:0000313" key="2">
    <source>
        <dbReference type="EMBL" id="GAA4405586.1"/>
    </source>
</evidence>
<gene>
    <name evidence="2" type="ORF">GCM10023187_24110</name>
</gene>
<feature type="region of interest" description="Disordered" evidence="1">
    <location>
        <begin position="1"/>
        <end position="36"/>
    </location>
</feature>
<dbReference type="RefSeq" id="WP_345267371.1">
    <property type="nucleotide sequence ID" value="NZ_BAABHB010000004.1"/>
</dbReference>
<evidence type="ECO:0000256" key="1">
    <source>
        <dbReference type="SAM" id="MobiDB-lite"/>
    </source>
</evidence>
<proteinExistence type="predicted"/>
<dbReference type="Proteomes" id="UP001500936">
    <property type="component" value="Unassembled WGS sequence"/>
</dbReference>
<dbReference type="EMBL" id="BAABHB010000004">
    <property type="protein sequence ID" value="GAA4405586.1"/>
    <property type="molecule type" value="Genomic_DNA"/>
</dbReference>
<organism evidence="2 3">
    <name type="scientific">Nibrella viscosa</name>
    <dbReference type="NCBI Taxonomy" id="1084524"/>
    <lineage>
        <taxon>Bacteria</taxon>
        <taxon>Pseudomonadati</taxon>
        <taxon>Bacteroidota</taxon>
        <taxon>Cytophagia</taxon>
        <taxon>Cytophagales</taxon>
        <taxon>Spirosomataceae</taxon>
        <taxon>Nibrella</taxon>
    </lineage>
</organism>